<gene>
    <name evidence="1" type="ORF">FB45DRAFT_940247</name>
</gene>
<proteinExistence type="predicted"/>
<dbReference type="Proteomes" id="UP001221142">
    <property type="component" value="Unassembled WGS sequence"/>
</dbReference>
<dbReference type="EMBL" id="JARKIF010000031">
    <property type="protein sequence ID" value="KAJ7612287.1"/>
    <property type="molecule type" value="Genomic_DNA"/>
</dbReference>
<comment type="caution">
    <text evidence="1">The sequence shown here is derived from an EMBL/GenBank/DDBJ whole genome shotgun (WGS) entry which is preliminary data.</text>
</comment>
<name>A0AAD7B6Y6_9AGAR</name>
<evidence type="ECO:0000313" key="1">
    <source>
        <dbReference type="EMBL" id="KAJ7612287.1"/>
    </source>
</evidence>
<dbReference type="AlphaFoldDB" id="A0AAD7B6Y6"/>
<protein>
    <submittedName>
        <fullName evidence="1">Uncharacterized protein</fullName>
    </submittedName>
</protein>
<organism evidence="1 2">
    <name type="scientific">Roridomyces roridus</name>
    <dbReference type="NCBI Taxonomy" id="1738132"/>
    <lineage>
        <taxon>Eukaryota</taxon>
        <taxon>Fungi</taxon>
        <taxon>Dikarya</taxon>
        <taxon>Basidiomycota</taxon>
        <taxon>Agaricomycotina</taxon>
        <taxon>Agaricomycetes</taxon>
        <taxon>Agaricomycetidae</taxon>
        <taxon>Agaricales</taxon>
        <taxon>Marasmiineae</taxon>
        <taxon>Mycenaceae</taxon>
        <taxon>Roridomyces</taxon>
    </lineage>
</organism>
<keyword evidence="2" id="KW-1185">Reference proteome</keyword>
<sequence>MLPWCSPILPGHTFTRRVGPWIRITRLFFLPPPSPCALRQLFVSRWLRCFGRLCEHGPLSFDLLSPHPCPQPPLTRIPSRIFGDSTTRSRRHSESEETCGLRSMSYSGLPAPSRHGSITSGCDSGGSVGQDRRAIRARFRNWTRGGNRTRSHLHIL</sequence>
<reference evidence="1" key="1">
    <citation type="submission" date="2023-03" db="EMBL/GenBank/DDBJ databases">
        <title>Massive genome expansion in bonnet fungi (Mycena s.s.) driven by repeated elements and novel gene families across ecological guilds.</title>
        <authorList>
            <consortium name="Lawrence Berkeley National Laboratory"/>
            <person name="Harder C.B."/>
            <person name="Miyauchi S."/>
            <person name="Viragh M."/>
            <person name="Kuo A."/>
            <person name="Thoen E."/>
            <person name="Andreopoulos B."/>
            <person name="Lu D."/>
            <person name="Skrede I."/>
            <person name="Drula E."/>
            <person name="Henrissat B."/>
            <person name="Morin E."/>
            <person name="Kohler A."/>
            <person name="Barry K."/>
            <person name="LaButti K."/>
            <person name="Morin E."/>
            <person name="Salamov A."/>
            <person name="Lipzen A."/>
            <person name="Mereny Z."/>
            <person name="Hegedus B."/>
            <person name="Baldrian P."/>
            <person name="Stursova M."/>
            <person name="Weitz H."/>
            <person name="Taylor A."/>
            <person name="Grigoriev I.V."/>
            <person name="Nagy L.G."/>
            <person name="Martin F."/>
            <person name="Kauserud H."/>
        </authorList>
    </citation>
    <scope>NUCLEOTIDE SEQUENCE</scope>
    <source>
        <strain evidence="1">9284</strain>
    </source>
</reference>
<evidence type="ECO:0000313" key="2">
    <source>
        <dbReference type="Proteomes" id="UP001221142"/>
    </source>
</evidence>
<accession>A0AAD7B6Y6</accession>